<dbReference type="NCBIfam" id="TIGR01528">
    <property type="entry name" value="NMN_trans_PnuC"/>
    <property type="match status" value="1"/>
</dbReference>
<comment type="function">
    <text evidence="1">Required for nicotinamide riboside transport across the inner membrane.</text>
</comment>
<comment type="similarity">
    <text evidence="3">Belongs to the nicotinamide ribonucleoside (NR) uptake permease (TC 4.B.1) family.</text>
</comment>
<evidence type="ECO:0000256" key="6">
    <source>
        <dbReference type="ARBA" id="ARBA00022475"/>
    </source>
</evidence>
<keyword evidence="8 10" id="KW-1133">Transmembrane helix</keyword>
<dbReference type="GO" id="GO:0005886">
    <property type="term" value="C:plasma membrane"/>
    <property type="evidence" value="ECO:0007669"/>
    <property type="project" value="UniProtKB-SubCell"/>
</dbReference>
<evidence type="ECO:0000313" key="11">
    <source>
        <dbReference type="EMBL" id="MBC2607540.1"/>
    </source>
</evidence>
<feature type="transmembrane region" description="Helical" evidence="10">
    <location>
        <begin position="56"/>
        <end position="78"/>
    </location>
</feature>
<keyword evidence="9 10" id="KW-0472">Membrane</keyword>
<dbReference type="PANTHER" id="PTHR36122:SF2">
    <property type="entry name" value="NICOTINAMIDE RIBOSIDE TRANSPORTER PNUC"/>
    <property type="match status" value="1"/>
</dbReference>
<dbReference type="PANTHER" id="PTHR36122">
    <property type="entry name" value="NICOTINAMIDE RIBOSIDE TRANSPORTER PNUC"/>
    <property type="match status" value="1"/>
</dbReference>
<dbReference type="InterPro" id="IPR006419">
    <property type="entry name" value="NMN_transpt_PnuC"/>
</dbReference>
<dbReference type="AlphaFoldDB" id="A0A7X1B8B8"/>
<keyword evidence="7 10" id="KW-0812">Transmembrane</keyword>
<accession>A0A7X1B8B8</accession>
<evidence type="ECO:0000256" key="2">
    <source>
        <dbReference type="ARBA" id="ARBA00004651"/>
    </source>
</evidence>
<evidence type="ECO:0000256" key="7">
    <source>
        <dbReference type="ARBA" id="ARBA00022692"/>
    </source>
</evidence>
<dbReference type="GO" id="GO:0034257">
    <property type="term" value="F:nicotinamide riboside transmembrane transporter activity"/>
    <property type="evidence" value="ECO:0007669"/>
    <property type="project" value="InterPro"/>
</dbReference>
<evidence type="ECO:0000256" key="4">
    <source>
        <dbReference type="ARBA" id="ARBA00017522"/>
    </source>
</evidence>
<protein>
    <recommendedName>
        <fullName evidence="4">Nicotinamide riboside transporter PnuC</fullName>
    </recommendedName>
</protein>
<keyword evidence="12" id="KW-1185">Reference proteome</keyword>
<feature type="transmembrane region" description="Helical" evidence="10">
    <location>
        <begin position="99"/>
        <end position="117"/>
    </location>
</feature>
<reference evidence="11 12" key="1">
    <citation type="submission" date="2020-07" db="EMBL/GenBank/DDBJ databases">
        <authorList>
            <person name="Feng X."/>
        </authorList>
    </citation>
    <scope>NUCLEOTIDE SEQUENCE [LARGE SCALE GENOMIC DNA]</scope>
    <source>
        <strain evidence="11 12">JCM23202</strain>
    </source>
</reference>
<comment type="caution">
    <text evidence="11">The sequence shown here is derived from an EMBL/GenBank/DDBJ whole genome shotgun (WGS) entry which is preliminary data.</text>
</comment>
<proteinExistence type="inferred from homology"/>
<evidence type="ECO:0000313" key="12">
    <source>
        <dbReference type="Proteomes" id="UP000526501"/>
    </source>
</evidence>
<evidence type="ECO:0000256" key="10">
    <source>
        <dbReference type="SAM" id="Phobius"/>
    </source>
</evidence>
<evidence type="ECO:0000256" key="5">
    <source>
        <dbReference type="ARBA" id="ARBA00022448"/>
    </source>
</evidence>
<dbReference type="Proteomes" id="UP000526501">
    <property type="component" value="Unassembled WGS sequence"/>
</dbReference>
<name>A0A7X1B8B8_9BACT</name>
<feature type="transmembrane region" description="Helical" evidence="10">
    <location>
        <begin position="34"/>
        <end position="50"/>
    </location>
</feature>
<evidence type="ECO:0000256" key="1">
    <source>
        <dbReference type="ARBA" id="ARBA00002672"/>
    </source>
</evidence>
<feature type="transmembrane region" description="Helical" evidence="10">
    <location>
        <begin position="173"/>
        <end position="191"/>
    </location>
</feature>
<keyword evidence="6" id="KW-1003">Cell membrane</keyword>
<dbReference type="EMBL" id="JACHVC010000013">
    <property type="protein sequence ID" value="MBC2607540.1"/>
    <property type="molecule type" value="Genomic_DNA"/>
</dbReference>
<organism evidence="11 12">
    <name type="scientific">Pelagicoccus albus</name>
    <dbReference type="NCBI Taxonomy" id="415222"/>
    <lineage>
        <taxon>Bacteria</taxon>
        <taxon>Pseudomonadati</taxon>
        <taxon>Verrucomicrobiota</taxon>
        <taxon>Opitutia</taxon>
        <taxon>Puniceicoccales</taxon>
        <taxon>Pelagicoccaceae</taxon>
        <taxon>Pelagicoccus</taxon>
    </lineage>
</organism>
<sequence length="200" mass="22619">MDTILTQIQNTSAVEWLGTATGLIGVYLSIKEKALAWLFFILCYVLYVYLSFTASLFAAMVLNAIFIPISAWGWLQWGRSSKNSDKPEVRISKTNPTQCLWLGCIAILGTAGLGLFLQNFTEGALPFLDAFATVVSLIAQWMLGRKLLENWLAWIVADSCFIILWGWQGYWVALLMFLVFTFMATTGYLSWRKEISEIEK</sequence>
<evidence type="ECO:0000256" key="3">
    <source>
        <dbReference type="ARBA" id="ARBA00006669"/>
    </source>
</evidence>
<dbReference type="Pfam" id="PF04973">
    <property type="entry name" value="NMN_transporter"/>
    <property type="match status" value="1"/>
</dbReference>
<gene>
    <name evidence="11" type="ORF">H5P27_15920</name>
</gene>
<keyword evidence="5" id="KW-0813">Transport</keyword>
<dbReference type="RefSeq" id="WP_185661419.1">
    <property type="nucleotide sequence ID" value="NZ_CAWPOO010000013.1"/>
</dbReference>
<evidence type="ECO:0000256" key="8">
    <source>
        <dbReference type="ARBA" id="ARBA00022989"/>
    </source>
</evidence>
<comment type="subcellular location">
    <subcellularLocation>
        <location evidence="2">Cell membrane</location>
        <topology evidence="2">Multi-pass membrane protein</topology>
    </subcellularLocation>
</comment>
<evidence type="ECO:0000256" key="9">
    <source>
        <dbReference type="ARBA" id="ARBA00023136"/>
    </source>
</evidence>